<feature type="region of interest" description="Disordered" evidence="1">
    <location>
        <begin position="130"/>
        <end position="368"/>
    </location>
</feature>
<dbReference type="STRING" id="984487.A0A1E4SED2"/>
<feature type="compositionally biased region" description="Acidic residues" evidence="1">
    <location>
        <begin position="258"/>
        <end position="276"/>
    </location>
</feature>
<dbReference type="GeneID" id="30982051"/>
<dbReference type="AlphaFoldDB" id="A0A1E4SED2"/>
<dbReference type="RefSeq" id="XP_020062965.1">
    <property type="nucleotide sequence ID" value="XM_020207914.1"/>
</dbReference>
<dbReference type="InterPro" id="IPR019194">
    <property type="entry name" value="Tscrpt_elong_fac_Eaf_N"/>
</dbReference>
<dbReference type="OrthoDB" id="3998262at2759"/>
<feature type="compositionally biased region" description="Acidic residues" evidence="1">
    <location>
        <begin position="186"/>
        <end position="196"/>
    </location>
</feature>
<accession>A0A1E4SED2</accession>
<sequence length="368" mass="41488">MSLADGEYEIDLNELLNISTIAPINESENIAIRYGFVPDLMDQTKPLRLYQNDQECLLKANSNEGPEKPIIFEGLTQKHRGNDAFYLTYNPAQASTVLLKRLNSTIRFSKSRNASKLQTKLDQWEKDVVEKETKRMNRKKEKSPATLAAPTTPNNPSSRSSLSAKRPPTANNTPEPKKGEPIISESDFDDLNDFEFDEPKPRASKKPPVKKISKPTPDKETRPKILAGQKTQPKAPTKRSKKVKSAPIIERADRDDSMDIDDDFKDLEDQLQEVLEEESKSSEDQLSFEEKPQADNGIKFDSDESDFDDYQFPGIKINVEENDTQPSRGSYSDTYSNSASNQKPMSLRDLIGAGKKSQDDDMSSSEEE</sequence>
<protein>
    <recommendedName>
        <fullName evidence="2">Transcription elongation factor Eaf N-terminal domain-containing protein</fullName>
    </recommendedName>
</protein>
<keyword evidence="4" id="KW-1185">Reference proteome</keyword>
<feature type="domain" description="Transcription elongation factor Eaf N-terminal" evidence="2">
    <location>
        <begin position="8"/>
        <end position="113"/>
    </location>
</feature>
<dbReference type="EMBL" id="KV453914">
    <property type="protein sequence ID" value="ODV77843.1"/>
    <property type="molecule type" value="Genomic_DNA"/>
</dbReference>
<dbReference type="Proteomes" id="UP000094285">
    <property type="component" value="Unassembled WGS sequence"/>
</dbReference>
<feature type="compositionally biased region" description="Basic and acidic residues" evidence="1">
    <location>
        <begin position="277"/>
        <end position="302"/>
    </location>
</feature>
<gene>
    <name evidence="3" type="ORF">CANTADRAFT_26867</name>
</gene>
<name>A0A1E4SED2_9ASCO</name>
<evidence type="ECO:0000259" key="2">
    <source>
        <dbReference type="Pfam" id="PF09816"/>
    </source>
</evidence>
<feature type="compositionally biased region" description="Basic residues" evidence="1">
    <location>
        <begin position="202"/>
        <end position="213"/>
    </location>
</feature>
<feature type="compositionally biased region" description="Low complexity" evidence="1">
    <location>
        <begin position="149"/>
        <end position="168"/>
    </location>
</feature>
<evidence type="ECO:0000313" key="4">
    <source>
        <dbReference type="Proteomes" id="UP000094285"/>
    </source>
</evidence>
<evidence type="ECO:0000256" key="1">
    <source>
        <dbReference type="SAM" id="MobiDB-lite"/>
    </source>
</evidence>
<organism evidence="3 4">
    <name type="scientific">Suhomyces tanzawaensis NRRL Y-17324</name>
    <dbReference type="NCBI Taxonomy" id="984487"/>
    <lineage>
        <taxon>Eukaryota</taxon>
        <taxon>Fungi</taxon>
        <taxon>Dikarya</taxon>
        <taxon>Ascomycota</taxon>
        <taxon>Saccharomycotina</taxon>
        <taxon>Pichiomycetes</taxon>
        <taxon>Debaryomycetaceae</taxon>
        <taxon>Suhomyces</taxon>
    </lineage>
</organism>
<reference evidence="4" key="1">
    <citation type="submission" date="2016-05" db="EMBL/GenBank/DDBJ databases">
        <title>Comparative genomics of biotechnologically important yeasts.</title>
        <authorList>
            <consortium name="DOE Joint Genome Institute"/>
            <person name="Riley R."/>
            <person name="Haridas S."/>
            <person name="Wolfe K.H."/>
            <person name="Lopes M.R."/>
            <person name="Hittinger C.T."/>
            <person name="Goker M."/>
            <person name="Salamov A."/>
            <person name="Wisecaver J."/>
            <person name="Long T.M."/>
            <person name="Aerts A.L."/>
            <person name="Barry K."/>
            <person name="Choi C."/>
            <person name="Clum A."/>
            <person name="Coughlan A.Y."/>
            <person name="Deshpande S."/>
            <person name="Douglass A.P."/>
            <person name="Hanson S.J."/>
            <person name="Klenk H.-P."/>
            <person name="Labutti K."/>
            <person name="Lapidus A."/>
            <person name="Lindquist E."/>
            <person name="Lipzen A."/>
            <person name="Meier-Kolthoff J.P."/>
            <person name="Ohm R.A."/>
            <person name="Otillar R.P."/>
            <person name="Pangilinan J."/>
            <person name="Peng Y."/>
            <person name="Rokas A."/>
            <person name="Rosa C.A."/>
            <person name="Scheuner C."/>
            <person name="Sibirny A.A."/>
            <person name="Slot J.C."/>
            <person name="Stielow J.B."/>
            <person name="Sun H."/>
            <person name="Kurtzman C.P."/>
            <person name="Blackwell M."/>
            <person name="Grigoriev I.V."/>
            <person name="Jeffries T.W."/>
        </authorList>
    </citation>
    <scope>NUCLEOTIDE SEQUENCE [LARGE SCALE GENOMIC DNA]</scope>
    <source>
        <strain evidence="4">NRRL Y-17324</strain>
    </source>
</reference>
<proteinExistence type="predicted"/>
<dbReference type="Pfam" id="PF09816">
    <property type="entry name" value="EAF"/>
    <property type="match status" value="1"/>
</dbReference>
<feature type="compositionally biased region" description="Polar residues" evidence="1">
    <location>
        <begin position="324"/>
        <end position="344"/>
    </location>
</feature>
<evidence type="ECO:0000313" key="3">
    <source>
        <dbReference type="EMBL" id="ODV77843.1"/>
    </source>
</evidence>